<accession>A4J874</accession>
<dbReference type="GO" id="GO:0016491">
    <property type="term" value="F:oxidoreductase activity"/>
    <property type="evidence" value="ECO:0007669"/>
    <property type="project" value="UniProtKB-KW"/>
</dbReference>
<dbReference type="CDD" id="cd00207">
    <property type="entry name" value="fer2"/>
    <property type="match status" value="1"/>
</dbReference>
<sequence length="158" mass="16675">MPVYTFQLNGKPTRVEVGSDTTLLETLRQHLGLTGTKEGCGQGECGACTVIVDGKAVNSCLVLTSQINGSHVETIEGLANHGVLDHLQTAFMEAGAVQCGFCTPGMIMSARALLLKNLNPTRQEIKNSIAGNLCRCTGYVKIADAIQRAAASVKERGV</sequence>
<keyword evidence="1" id="KW-0001">2Fe-2S</keyword>
<dbReference type="InterPro" id="IPR001041">
    <property type="entry name" value="2Fe-2S_ferredoxin-type"/>
</dbReference>
<dbReference type="HOGENOM" id="CLU_052511_3_1_9"/>
<feature type="domain" description="2Fe-2S ferredoxin-type" evidence="7">
    <location>
        <begin position="2"/>
        <end position="78"/>
    </location>
</feature>
<dbReference type="AlphaFoldDB" id="A4J874"/>
<evidence type="ECO:0000256" key="2">
    <source>
        <dbReference type="ARBA" id="ARBA00022723"/>
    </source>
</evidence>
<keyword evidence="5" id="KW-0411">Iron-sulfur</keyword>
<dbReference type="SUPFAM" id="SSF54292">
    <property type="entry name" value="2Fe-2S ferredoxin-like"/>
    <property type="match status" value="1"/>
</dbReference>
<comment type="pathway">
    <text evidence="6">Alkaloid degradation; nicotine degradation.</text>
</comment>
<keyword evidence="4" id="KW-0408">Iron</keyword>
<gene>
    <name evidence="8" type="ordered locus">Dred_2773</name>
</gene>
<dbReference type="InterPro" id="IPR006058">
    <property type="entry name" value="2Fe2S_fd_BS"/>
</dbReference>
<dbReference type="FunFam" id="1.10.150.120:FF:000003">
    <property type="entry name" value="Carbon monoxide dehydrogenase, small subunit"/>
    <property type="match status" value="1"/>
</dbReference>
<dbReference type="OrthoDB" id="9796880at2"/>
<evidence type="ECO:0000256" key="4">
    <source>
        <dbReference type="ARBA" id="ARBA00023004"/>
    </source>
</evidence>
<dbReference type="Proteomes" id="UP000001556">
    <property type="component" value="Chromosome"/>
</dbReference>
<dbReference type="InterPro" id="IPR036884">
    <property type="entry name" value="2Fe-2S-bd_dom_sf"/>
</dbReference>
<dbReference type="Pfam" id="PF01799">
    <property type="entry name" value="Fer2_2"/>
    <property type="match status" value="1"/>
</dbReference>
<dbReference type="RefSeq" id="WP_011879072.1">
    <property type="nucleotide sequence ID" value="NC_009253.1"/>
</dbReference>
<dbReference type="SUPFAM" id="SSF47741">
    <property type="entry name" value="CO dehydrogenase ISP C-domain like"/>
    <property type="match status" value="1"/>
</dbReference>
<dbReference type="InterPro" id="IPR012675">
    <property type="entry name" value="Beta-grasp_dom_sf"/>
</dbReference>
<evidence type="ECO:0000313" key="8">
    <source>
        <dbReference type="EMBL" id="ABO51277.1"/>
    </source>
</evidence>
<dbReference type="Pfam" id="PF00111">
    <property type="entry name" value="Fer2"/>
    <property type="match status" value="1"/>
</dbReference>
<dbReference type="Gene3D" id="1.10.150.120">
    <property type="entry name" value="[2Fe-2S]-binding domain"/>
    <property type="match status" value="1"/>
</dbReference>
<dbReference type="eggNOG" id="COG2080">
    <property type="taxonomic scope" value="Bacteria"/>
</dbReference>
<dbReference type="PROSITE" id="PS51085">
    <property type="entry name" value="2FE2S_FER_2"/>
    <property type="match status" value="1"/>
</dbReference>
<evidence type="ECO:0000259" key="7">
    <source>
        <dbReference type="PROSITE" id="PS51085"/>
    </source>
</evidence>
<evidence type="ECO:0000256" key="5">
    <source>
        <dbReference type="ARBA" id="ARBA00023014"/>
    </source>
</evidence>
<dbReference type="PANTHER" id="PTHR44379:SF5">
    <property type="entry name" value="OXIDOREDUCTASE WITH IRON-SULFUR SUBUNIT"/>
    <property type="match status" value="1"/>
</dbReference>
<dbReference type="STRING" id="349161.Dred_2773"/>
<organism evidence="8 9">
    <name type="scientific">Desulforamulus reducens (strain ATCC BAA-1160 / DSM 100696 / MI-1)</name>
    <name type="common">Desulfotomaculum reducens</name>
    <dbReference type="NCBI Taxonomy" id="349161"/>
    <lineage>
        <taxon>Bacteria</taxon>
        <taxon>Bacillati</taxon>
        <taxon>Bacillota</taxon>
        <taxon>Clostridia</taxon>
        <taxon>Eubacteriales</taxon>
        <taxon>Peptococcaceae</taxon>
        <taxon>Desulforamulus</taxon>
    </lineage>
</organism>
<dbReference type="GO" id="GO:0046872">
    <property type="term" value="F:metal ion binding"/>
    <property type="evidence" value="ECO:0007669"/>
    <property type="project" value="UniProtKB-KW"/>
</dbReference>
<protein>
    <submittedName>
        <fullName evidence="8">(2Fe-2S)-binding domain protein</fullName>
    </submittedName>
</protein>
<dbReference type="InterPro" id="IPR051452">
    <property type="entry name" value="Diverse_Oxidoreductases"/>
</dbReference>
<evidence type="ECO:0000313" key="9">
    <source>
        <dbReference type="Proteomes" id="UP000001556"/>
    </source>
</evidence>
<dbReference type="GO" id="GO:0051537">
    <property type="term" value="F:2 iron, 2 sulfur cluster binding"/>
    <property type="evidence" value="ECO:0007669"/>
    <property type="project" value="UniProtKB-KW"/>
</dbReference>
<name>A4J874_DESRM</name>
<keyword evidence="9" id="KW-1185">Reference proteome</keyword>
<evidence type="ECO:0000256" key="6">
    <source>
        <dbReference type="ARBA" id="ARBA00060707"/>
    </source>
</evidence>
<dbReference type="EMBL" id="CP000612">
    <property type="protein sequence ID" value="ABO51277.1"/>
    <property type="molecule type" value="Genomic_DNA"/>
</dbReference>
<dbReference type="Gene3D" id="3.10.20.30">
    <property type="match status" value="1"/>
</dbReference>
<dbReference type="KEGG" id="drm:Dred_2773"/>
<keyword evidence="3" id="KW-0560">Oxidoreductase</keyword>
<dbReference type="InterPro" id="IPR036010">
    <property type="entry name" value="2Fe-2S_ferredoxin-like_sf"/>
</dbReference>
<proteinExistence type="predicted"/>
<reference evidence="8 9" key="1">
    <citation type="submission" date="2007-03" db="EMBL/GenBank/DDBJ databases">
        <title>Complete sequence of Desulfotomaculum reducens MI-1.</title>
        <authorList>
            <consortium name="US DOE Joint Genome Institute"/>
            <person name="Copeland A."/>
            <person name="Lucas S."/>
            <person name="Lapidus A."/>
            <person name="Barry K."/>
            <person name="Detter J.C."/>
            <person name="Glavina del Rio T."/>
            <person name="Hammon N."/>
            <person name="Israni S."/>
            <person name="Dalin E."/>
            <person name="Tice H."/>
            <person name="Pitluck S."/>
            <person name="Sims D."/>
            <person name="Brettin T."/>
            <person name="Bruce D."/>
            <person name="Han C."/>
            <person name="Tapia R."/>
            <person name="Schmutz J."/>
            <person name="Larimer F."/>
            <person name="Land M."/>
            <person name="Hauser L."/>
            <person name="Kyrpides N."/>
            <person name="Kim E."/>
            <person name="Tebo B.M."/>
            <person name="Richardson P."/>
        </authorList>
    </citation>
    <scope>NUCLEOTIDE SEQUENCE [LARGE SCALE GENOMIC DNA]</scope>
    <source>
        <strain evidence="8 9">MI-1</strain>
    </source>
</reference>
<evidence type="ECO:0000256" key="1">
    <source>
        <dbReference type="ARBA" id="ARBA00022714"/>
    </source>
</evidence>
<dbReference type="FunFam" id="3.10.20.30:FF:000020">
    <property type="entry name" value="Xanthine dehydrogenase iron-sulfur subunit"/>
    <property type="match status" value="1"/>
</dbReference>
<keyword evidence="2" id="KW-0479">Metal-binding</keyword>
<dbReference type="PROSITE" id="PS00197">
    <property type="entry name" value="2FE2S_FER_1"/>
    <property type="match status" value="1"/>
</dbReference>
<evidence type="ECO:0000256" key="3">
    <source>
        <dbReference type="ARBA" id="ARBA00023002"/>
    </source>
</evidence>
<dbReference type="InterPro" id="IPR002888">
    <property type="entry name" value="2Fe-2S-bd"/>
</dbReference>
<dbReference type="PANTHER" id="PTHR44379">
    <property type="entry name" value="OXIDOREDUCTASE WITH IRON-SULFUR SUBUNIT"/>
    <property type="match status" value="1"/>
</dbReference>